<feature type="domain" description="Glycosyl transferase family 1" evidence="1">
    <location>
        <begin position="228"/>
        <end position="377"/>
    </location>
</feature>
<evidence type="ECO:0000259" key="1">
    <source>
        <dbReference type="Pfam" id="PF00534"/>
    </source>
</evidence>
<organism evidence="2 3">
    <name type="scientific">Dethiosulfovibrio marinus</name>
    <dbReference type="NCBI Taxonomy" id="133532"/>
    <lineage>
        <taxon>Bacteria</taxon>
        <taxon>Thermotogati</taxon>
        <taxon>Synergistota</taxon>
        <taxon>Synergistia</taxon>
        <taxon>Synergistales</taxon>
        <taxon>Dethiosulfovibrionaceae</taxon>
        <taxon>Dethiosulfovibrio</taxon>
    </lineage>
</organism>
<gene>
    <name evidence="2" type="ORF">L2W38_05235</name>
</gene>
<dbReference type="SUPFAM" id="SSF53756">
    <property type="entry name" value="UDP-Glycosyltransferase/glycogen phosphorylase"/>
    <property type="match status" value="1"/>
</dbReference>
<sequence>MKRVVVLTSSFPYLPGEQFLEDEMPYWGNKVSSDLEVFLMPFHVSDYPRSVPDGIKIDLSMSKKTTVIEKAYFLMKSFFCKIFYQELCYLFRSKKLTFVTVFVALRSVAIVLYAKRALDLFFCKHGIIDVAYCYWNDVQAYASVLNKRSAKIKKIVSRAHGFDLYEERRRRRYMPLKRQFLKDLDIIYAISQEGKKYMEDVYGVPSDIIMISRLGVPVTSGIAQSSPNGYLNIVSVSSCSSIKRIDKIIEALSLFSSWHDNLKIRWSHIGEGPLLNDLKILSKEVLSDKNIEYKFWGFLPNNQVKSFFLAEPVDLFINSSESEGVPVSIMEAMACGVPAIAPNIGGISELIPSEFDTMLPGSFESTELALLIERLLVKFKEEELRFAFKKQVIRKFEASENYVNFVNSVLSII</sequence>
<dbReference type="Gene3D" id="3.40.50.2000">
    <property type="entry name" value="Glycogen Phosphorylase B"/>
    <property type="match status" value="2"/>
</dbReference>
<dbReference type="InterPro" id="IPR001296">
    <property type="entry name" value="Glyco_trans_1"/>
</dbReference>
<name>A0ABS9ENC5_9BACT</name>
<keyword evidence="2" id="KW-0328">Glycosyltransferase</keyword>
<evidence type="ECO:0000313" key="2">
    <source>
        <dbReference type="EMBL" id="MCF4142209.1"/>
    </source>
</evidence>
<dbReference type="PANTHER" id="PTHR12526">
    <property type="entry name" value="GLYCOSYLTRANSFERASE"/>
    <property type="match status" value="1"/>
</dbReference>
<evidence type="ECO:0000313" key="3">
    <source>
        <dbReference type="Proteomes" id="UP001200430"/>
    </source>
</evidence>
<accession>A0ABS9ENC5</accession>
<dbReference type="RefSeq" id="WP_236098970.1">
    <property type="nucleotide sequence ID" value="NZ_JAKGUD010000004.1"/>
</dbReference>
<dbReference type="Proteomes" id="UP001200430">
    <property type="component" value="Unassembled WGS sequence"/>
</dbReference>
<dbReference type="EMBL" id="JAKGUD010000004">
    <property type="protein sequence ID" value="MCF4142209.1"/>
    <property type="molecule type" value="Genomic_DNA"/>
</dbReference>
<reference evidence="2 3" key="1">
    <citation type="submission" date="2022-01" db="EMBL/GenBank/DDBJ databases">
        <title>Dethiosulfovibrio faecalis sp. nov., a novel proteolytic, non-sulfur-reducing bacterium isolated from a marine aquaculture solid waste bioreactor.</title>
        <authorList>
            <person name="Grabowski S."/>
            <person name="Apolinario E."/>
            <person name="Schneider N."/>
            <person name="Marshall C.W."/>
            <person name="Sowers K.R."/>
        </authorList>
    </citation>
    <scope>NUCLEOTIDE SEQUENCE [LARGE SCALE GENOMIC DNA]</scope>
    <source>
        <strain evidence="2 3">DSM 12537</strain>
    </source>
</reference>
<dbReference type="GO" id="GO:0016757">
    <property type="term" value="F:glycosyltransferase activity"/>
    <property type="evidence" value="ECO:0007669"/>
    <property type="project" value="UniProtKB-KW"/>
</dbReference>
<dbReference type="EC" id="2.4.-.-" evidence="2"/>
<dbReference type="Pfam" id="PF00534">
    <property type="entry name" value="Glycos_transf_1"/>
    <property type="match status" value="1"/>
</dbReference>
<keyword evidence="3" id="KW-1185">Reference proteome</keyword>
<keyword evidence="2" id="KW-0808">Transferase</keyword>
<dbReference type="PANTHER" id="PTHR12526:SF630">
    <property type="entry name" value="GLYCOSYLTRANSFERASE"/>
    <property type="match status" value="1"/>
</dbReference>
<protein>
    <submittedName>
        <fullName evidence="2">Glycosyltransferase</fullName>
        <ecNumber evidence="2">2.4.-.-</ecNumber>
    </submittedName>
</protein>
<proteinExistence type="predicted"/>
<comment type="caution">
    <text evidence="2">The sequence shown here is derived from an EMBL/GenBank/DDBJ whole genome shotgun (WGS) entry which is preliminary data.</text>
</comment>